<dbReference type="EMBL" id="CP003349">
    <property type="protein sequence ID" value="AFD07511.1"/>
    <property type="molecule type" value="Genomic_DNA"/>
</dbReference>
<evidence type="ECO:0000313" key="1">
    <source>
        <dbReference type="EMBL" id="AFD07511.1"/>
    </source>
</evidence>
<dbReference type="KEGG" id="scn:Solca_2472"/>
<gene>
    <name evidence="1" type="ordered locus">Solca_2472</name>
</gene>
<proteinExistence type="predicted"/>
<keyword evidence="2" id="KW-1185">Reference proteome</keyword>
<organism evidence="1 2">
    <name type="scientific">Solitalea canadensis (strain ATCC 29591 / DSM 3403 / JCM 21819 / LMG 8368 / NBRC 15130 / NCIMB 12057 / USAM 9D)</name>
    <name type="common">Flexibacter canadensis</name>
    <dbReference type="NCBI Taxonomy" id="929556"/>
    <lineage>
        <taxon>Bacteria</taxon>
        <taxon>Pseudomonadati</taxon>
        <taxon>Bacteroidota</taxon>
        <taxon>Sphingobacteriia</taxon>
        <taxon>Sphingobacteriales</taxon>
        <taxon>Sphingobacteriaceae</taxon>
        <taxon>Solitalea</taxon>
    </lineage>
</organism>
<dbReference type="AlphaFoldDB" id="H8KRI6"/>
<protein>
    <submittedName>
        <fullName evidence="1">Uncharacterized protein</fullName>
    </submittedName>
</protein>
<dbReference type="HOGENOM" id="CLU_2107402_0_0_10"/>
<name>H8KRI6_SOLCM</name>
<sequence length="115" mass="13314">MLIITLIIFCNCSHKNDRVKIVELLNSTYVGDNIKAYYLIGESRDTSFIRELVKDPYDSRVTNNLEFKGISVYQAKMIALRKLTGVPPPKIITYEPDSLIGEFYINLLRERKLIK</sequence>
<accession>H8KRI6</accession>
<evidence type="ECO:0000313" key="2">
    <source>
        <dbReference type="Proteomes" id="UP000007590"/>
    </source>
</evidence>
<dbReference type="Proteomes" id="UP000007590">
    <property type="component" value="Chromosome"/>
</dbReference>
<reference evidence="1" key="1">
    <citation type="submission" date="2012-02" db="EMBL/GenBank/DDBJ databases">
        <title>The complete genome of Solitalea canadensis DSM 3403.</title>
        <authorList>
            <consortium name="US DOE Joint Genome Institute (JGI-PGF)"/>
            <person name="Lucas S."/>
            <person name="Copeland A."/>
            <person name="Lapidus A."/>
            <person name="Glavina del Rio T."/>
            <person name="Dalin E."/>
            <person name="Tice H."/>
            <person name="Bruce D."/>
            <person name="Goodwin L."/>
            <person name="Pitluck S."/>
            <person name="Peters L."/>
            <person name="Ovchinnikova G."/>
            <person name="Lu M."/>
            <person name="Kyrpides N."/>
            <person name="Mavromatis K."/>
            <person name="Ivanova N."/>
            <person name="Brettin T."/>
            <person name="Detter J.C."/>
            <person name="Han C."/>
            <person name="Larimer F."/>
            <person name="Land M."/>
            <person name="Hauser L."/>
            <person name="Markowitz V."/>
            <person name="Cheng J.-F."/>
            <person name="Hugenholtz P."/>
            <person name="Woyke T."/>
            <person name="Wu D."/>
            <person name="Spring S."/>
            <person name="Schroeder M."/>
            <person name="Kopitz M."/>
            <person name="Brambilla E."/>
            <person name="Klenk H.-P."/>
            <person name="Eisen J.A."/>
        </authorList>
    </citation>
    <scope>NUCLEOTIDE SEQUENCE</scope>
    <source>
        <strain evidence="1">DSM 3403</strain>
    </source>
</reference>